<protein>
    <recommendedName>
        <fullName evidence="1">DUF6504 domain-containing protein</fullName>
    </recommendedName>
</protein>
<geneLocation type="plasmid" evidence="2 3">
    <name>pDAETH-1</name>
</geneLocation>
<reference evidence="2" key="1">
    <citation type="submission" date="2022-07" db="EMBL/GenBank/DDBJ databases">
        <title>Complete Genome Sequence of the Radioresistant Bacterium Deinococcus aetherius ST0316, Isolated from the Air Dust collected in Lower Stratosphere above Japan.</title>
        <authorList>
            <person name="Satoh K."/>
            <person name="Hagiwara K."/>
            <person name="Katsumata K."/>
            <person name="Kubo A."/>
            <person name="Yokobori S."/>
            <person name="Yamagishi A."/>
            <person name="Oono Y."/>
            <person name="Narumi I."/>
        </authorList>
    </citation>
    <scope>NUCLEOTIDE SEQUENCE</scope>
    <source>
        <strain evidence="2">ST0316</strain>
        <plasmid evidence="2">pDAETH-1</plasmid>
    </source>
</reference>
<dbReference type="EMBL" id="AP026561">
    <property type="protein sequence ID" value="BDP43323.1"/>
    <property type="molecule type" value="Genomic_DNA"/>
</dbReference>
<evidence type="ECO:0000259" key="1">
    <source>
        <dbReference type="Pfam" id="PF20114"/>
    </source>
</evidence>
<dbReference type="RefSeq" id="WP_264777816.1">
    <property type="nucleotide sequence ID" value="NZ_AP026561.1"/>
</dbReference>
<sequence length="81" mass="9514">MKAVQQEVRVIVREGGHPRQVIWQGRTLTVLTILDEWRTGGRWWLDEPPRDCYLVQAGDLTAEVHHEDGPEGRWWLARIQD</sequence>
<keyword evidence="2" id="KW-0614">Plasmid</keyword>
<evidence type="ECO:0000313" key="3">
    <source>
        <dbReference type="Proteomes" id="UP001064971"/>
    </source>
</evidence>
<organism evidence="2 3">
    <name type="scientific">Deinococcus aetherius</name>
    <dbReference type="NCBI Taxonomy" id="200252"/>
    <lineage>
        <taxon>Bacteria</taxon>
        <taxon>Thermotogati</taxon>
        <taxon>Deinococcota</taxon>
        <taxon>Deinococci</taxon>
        <taxon>Deinococcales</taxon>
        <taxon>Deinococcaceae</taxon>
        <taxon>Deinococcus</taxon>
    </lineage>
</organism>
<proteinExistence type="predicted"/>
<gene>
    <name evidence="2" type="ORF">DAETH_32920</name>
</gene>
<dbReference type="Proteomes" id="UP001064971">
    <property type="component" value="Plasmid pDAETH-1"/>
</dbReference>
<dbReference type="Pfam" id="PF20114">
    <property type="entry name" value="DUF6504"/>
    <property type="match status" value="1"/>
</dbReference>
<keyword evidence="3" id="KW-1185">Reference proteome</keyword>
<feature type="domain" description="DUF6504" evidence="1">
    <location>
        <begin position="9"/>
        <end position="81"/>
    </location>
</feature>
<name>A0ABM8AHP1_9DEIO</name>
<evidence type="ECO:0000313" key="2">
    <source>
        <dbReference type="EMBL" id="BDP43323.1"/>
    </source>
</evidence>
<dbReference type="InterPro" id="IPR045443">
    <property type="entry name" value="DUF6504"/>
</dbReference>
<accession>A0ABM8AHP1</accession>